<evidence type="ECO:0000256" key="5">
    <source>
        <dbReference type="ARBA" id="ARBA00022833"/>
    </source>
</evidence>
<dbReference type="PANTHER" id="PTHR46543">
    <property type="entry name" value="ZINC FINGER CCHC DOMAIN-CONTAINING PROTEIN 7"/>
    <property type="match status" value="1"/>
</dbReference>
<evidence type="ECO:0000256" key="6">
    <source>
        <dbReference type="ARBA" id="ARBA00023242"/>
    </source>
</evidence>
<dbReference type="GO" id="GO:0071031">
    <property type="term" value="P:nuclear mRNA surveillance of mRNA 3'-end processing"/>
    <property type="evidence" value="ECO:0007669"/>
    <property type="project" value="TreeGrafter"/>
</dbReference>
<keyword evidence="3" id="KW-0677">Repeat</keyword>
<evidence type="ECO:0000256" key="4">
    <source>
        <dbReference type="ARBA" id="ARBA00022771"/>
    </source>
</evidence>
<feature type="region of interest" description="Disordered" evidence="8">
    <location>
        <begin position="298"/>
        <end position="379"/>
    </location>
</feature>
<feature type="region of interest" description="Disordered" evidence="8">
    <location>
        <begin position="1"/>
        <end position="124"/>
    </location>
</feature>
<evidence type="ECO:0000256" key="2">
    <source>
        <dbReference type="ARBA" id="ARBA00022723"/>
    </source>
</evidence>
<dbReference type="GO" id="GO:0071037">
    <property type="term" value="P:nuclear polyadenylation-dependent snRNA catabolic process"/>
    <property type="evidence" value="ECO:0007669"/>
    <property type="project" value="TreeGrafter"/>
</dbReference>
<dbReference type="GO" id="GO:0071039">
    <property type="term" value="P:nuclear polyadenylation-dependent CUT catabolic process"/>
    <property type="evidence" value="ECO:0007669"/>
    <property type="project" value="TreeGrafter"/>
</dbReference>
<dbReference type="GO" id="GO:0031499">
    <property type="term" value="C:TRAMP complex"/>
    <property type="evidence" value="ECO:0007669"/>
    <property type="project" value="TreeGrafter"/>
</dbReference>
<comment type="caution">
    <text evidence="10">The sequence shown here is derived from an EMBL/GenBank/DDBJ whole genome shotgun (WGS) entry which is preliminary data.</text>
</comment>
<evidence type="ECO:0000313" key="11">
    <source>
        <dbReference type="Proteomes" id="UP001140453"/>
    </source>
</evidence>
<reference evidence="10" key="1">
    <citation type="submission" date="2022-10" db="EMBL/GenBank/DDBJ databases">
        <title>Tapping the CABI collections for fungal endophytes: first genome assemblies for Collariella, Neodidymelliopsis, Ascochyta clinopodiicola, Didymella pomorum, Didymosphaeria variabile, Neocosmospora piperis and Neocucurbitaria cava.</title>
        <authorList>
            <person name="Hill R."/>
        </authorList>
    </citation>
    <scope>NUCLEOTIDE SEQUENCE</scope>
    <source>
        <strain evidence="10">IMI 355082</strain>
    </source>
</reference>
<dbReference type="GO" id="GO:0071035">
    <property type="term" value="P:nuclear polyadenylation-dependent rRNA catabolic process"/>
    <property type="evidence" value="ECO:0007669"/>
    <property type="project" value="TreeGrafter"/>
</dbReference>
<dbReference type="GO" id="GO:0071038">
    <property type="term" value="P:TRAMP-dependent tRNA surveillance pathway"/>
    <property type="evidence" value="ECO:0007669"/>
    <property type="project" value="TreeGrafter"/>
</dbReference>
<feature type="domain" description="CCHC-type" evidence="9">
    <location>
        <begin position="514"/>
        <end position="528"/>
    </location>
</feature>
<dbReference type="SUPFAM" id="SSF57756">
    <property type="entry name" value="Retrovirus zinc finger-like domains"/>
    <property type="match status" value="1"/>
</dbReference>
<accession>A0A9W8Z2F1</accession>
<proteinExistence type="predicted"/>
<dbReference type="EMBL" id="JAPEVB010000001">
    <property type="protein sequence ID" value="KAJ4396458.1"/>
    <property type="molecule type" value="Genomic_DNA"/>
</dbReference>
<feature type="region of interest" description="Disordered" evidence="8">
    <location>
        <begin position="590"/>
        <end position="746"/>
    </location>
</feature>
<dbReference type="InterPro" id="IPR001878">
    <property type="entry name" value="Znf_CCHC"/>
</dbReference>
<protein>
    <recommendedName>
        <fullName evidence="9">CCHC-type domain-containing protein</fullName>
    </recommendedName>
</protein>
<keyword evidence="6" id="KW-0539">Nucleus</keyword>
<comment type="subcellular location">
    <subcellularLocation>
        <location evidence="1">Nucleus</location>
    </subcellularLocation>
</comment>
<dbReference type="GO" id="GO:0008270">
    <property type="term" value="F:zinc ion binding"/>
    <property type="evidence" value="ECO:0007669"/>
    <property type="project" value="UniProtKB-KW"/>
</dbReference>
<sequence>MAGDLIAEPALDVMGQEDVSEAAKVSEGTLNKSTQEAVASPGDPNPSQEPAETVKPTAASSPSASTATGKRAIADDADDAGEGHLEEDSPPRKKARKGSAGTSSSAGESTPSPKEPSRPAKPGIAVSGLRTSFAQPAAPGLSGVRTSFGTSSQTRVTKDNIDFVMHTPLTSDERNQLVMAARNYETKDVKPLHKRKLDWIVGPIRSEFLIGSTWLEIWESAIDKWCTAFLADNQANIAQIGLAPALLKNGFQRRLDVEVGEGFPATFKNINKVLLKHPETSRLKNFAEAFKPDLEKKAKKQARNAAKSTSADSDTVESAIATEQQSQSLVKNSGTPTKPEDTLANAQADVDQDDGSEGQDQRTQDDMEDGEINSGDASSVDMAVDEDAPPISQAELEQRRHYFPNVPDHVAFCLTCAQVGHTTEGCLELTCKFCQGPHFKYECPTRQRCAKCKQLGHTKPSCPEKLAVAPGEVAIECAICEGHDHTETNCIQLYQIYHPKPGRVSKVRSLPVFCYACGTEGHYGGDCPLADPSVPPTKVWTMSTASLYIDPNSEQVALSYRNGLPPPREMSKPVIPGRSIKPQTHVIFEESDGEGDGDFISFDNGGPANRNKRNKRSNNGPAIQIASNISFGGNAGARPPFNQQSQQQQPPPPPPKKQKGPAQPPKDRKKPSNDPTPATKTVTNRRNRNNGPAPPNPQPNSTSGRSSQPPPKQNQGSGGRGGGNSGRGRGGFSQLASKRPRRTRRG</sequence>
<evidence type="ECO:0000256" key="1">
    <source>
        <dbReference type="ARBA" id="ARBA00004123"/>
    </source>
</evidence>
<dbReference type="PROSITE" id="PS50158">
    <property type="entry name" value="ZF_CCHC"/>
    <property type="match status" value="1"/>
</dbReference>
<feature type="compositionally biased region" description="Polar residues" evidence="8">
    <location>
        <begin position="321"/>
        <end position="336"/>
    </location>
</feature>
<evidence type="ECO:0000259" key="9">
    <source>
        <dbReference type="PROSITE" id="PS50158"/>
    </source>
</evidence>
<dbReference type="InterPro" id="IPR051644">
    <property type="entry name" value="TRAMP_AT-DNA-binding"/>
</dbReference>
<feature type="compositionally biased region" description="Basic and acidic residues" evidence="8">
    <location>
        <begin position="81"/>
        <end position="91"/>
    </location>
</feature>
<keyword evidence="4 7" id="KW-0863">Zinc-finger</keyword>
<dbReference type="GO" id="GO:0003723">
    <property type="term" value="F:RNA binding"/>
    <property type="evidence" value="ECO:0007669"/>
    <property type="project" value="TreeGrafter"/>
</dbReference>
<evidence type="ECO:0000313" key="10">
    <source>
        <dbReference type="EMBL" id="KAJ4396458.1"/>
    </source>
</evidence>
<dbReference type="GO" id="GO:0071036">
    <property type="term" value="P:nuclear polyadenylation-dependent snoRNA catabolic process"/>
    <property type="evidence" value="ECO:0007669"/>
    <property type="project" value="TreeGrafter"/>
</dbReference>
<dbReference type="InterPro" id="IPR036875">
    <property type="entry name" value="Znf_CCHC_sf"/>
</dbReference>
<gene>
    <name evidence="10" type="ORF">N0V93_000677</name>
</gene>
<feature type="compositionally biased region" description="Low complexity" evidence="8">
    <location>
        <begin position="56"/>
        <end position="68"/>
    </location>
</feature>
<organism evidence="10 11">
    <name type="scientific">Gnomoniopsis smithogilvyi</name>
    <dbReference type="NCBI Taxonomy" id="1191159"/>
    <lineage>
        <taxon>Eukaryota</taxon>
        <taxon>Fungi</taxon>
        <taxon>Dikarya</taxon>
        <taxon>Ascomycota</taxon>
        <taxon>Pezizomycotina</taxon>
        <taxon>Sordariomycetes</taxon>
        <taxon>Sordariomycetidae</taxon>
        <taxon>Diaporthales</taxon>
        <taxon>Gnomoniaceae</taxon>
        <taxon>Gnomoniopsis</taxon>
    </lineage>
</organism>
<dbReference type="Gene3D" id="4.10.60.10">
    <property type="entry name" value="Zinc finger, CCHC-type"/>
    <property type="match status" value="1"/>
</dbReference>
<dbReference type="SMART" id="SM00343">
    <property type="entry name" value="ZnF_C2HC"/>
    <property type="match status" value="5"/>
</dbReference>
<evidence type="ECO:0000256" key="3">
    <source>
        <dbReference type="ARBA" id="ARBA00022737"/>
    </source>
</evidence>
<feature type="compositionally biased region" description="Gly residues" evidence="8">
    <location>
        <begin position="716"/>
        <end position="731"/>
    </location>
</feature>
<keyword evidence="11" id="KW-1185">Reference proteome</keyword>
<dbReference type="Proteomes" id="UP001140453">
    <property type="component" value="Unassembled WGS sequence"/>
</dbReference>
<feature type="compositionally biased region" description="Low complexity" evidence="8">
    <location>
        <begin position="639"/>
        <end position="648"/>
    </location>
</feature>
<dbReference type="PANTHER" id="PTHR46543:SF1">
    <property type="entry name" value="ZINC FINGER CCHC DOMAIN-CONTAINING PROTEIN 7"/>
    <property type="match status" value="1"/>
</dbReference>
<feature type="compositionally biased region" description="Polar residues" evidence="8">
    <location>
        <begin position="673"/>
        <end position="682"/>
    </location>
</feature>
<evidence type="ECO:0000256" key="8">
    <source>
        <dbReference type="SAM" id="MobiDB-lite"/>
    </source>
</evidence>
<name>A0A9W8Z2F1_9PEZI</name>
<keyword evidence="2" id="KW-0479">Metal-binding</keyword>
<feature type="compositionally biased region" description="Polar residues" evidence="8">
    <location>
        <begin position="28"/>
        <end position="37"/>
    </location>
</feature>
<keyword evidence="5" id="KW-0862">Zinc</keyword>
<feature type="compositionally biased region" description="Low complexity" evidence="8">
    <location>
        <begin position="99"/>
        <end position="112"/>
    </location>
</feature>
<dbReference type="OrthoDB" id="7608935at2759"/>
<dbReference type="AlphaFoldDB" id="A0A9W8Z2F1"/>
<evidence type="ECO:0000256" key="7">
    <source>
        <dbReference type="PROSITE-ProRule" id="PRU00047"/>
    </source>
</evidence>